<proteinExistence type="inferred from homology"/>
<dbReference type="RefSeq" id="WP_245862591.1">
    <property type="nucleotide sequence ID" value="NZ_PDJG01000001.1"/>
</dbReference>
<dbReference type="Gene3D" id="3.90.1150.10">
    <property type="entry name" value="Aspartate Aminotransferase, domain 1"/>
    <property type="match status" value="1"/>
</dbReference>
<comment type="catalytic activity">
    <reaction evidence="6">
        <text>an aromatic L-alpha-amino acid + 2-oxoglutarate = an aromatic oxo-acid + L-glutamate</text>
        <dbReference type="Rhea" id="RHEA:17533"/>
        <dbReference type="ChEBI" id="CHEBI:16810"/>
        <dbReference type="ChEBI" id="CHEBI:29985"/>
        <dbReference type="ChEBI" id="CHEBI:73309"/>
        <dbReference type="ChEBI" id="CHEBI:84824"/>
        <dbReference type="EC" id="2.6.1.57"/>
    </reaction>
</comment>
<dbReference type="EC" id="2.6.1.57" evidence="6"/>
<dbReference type="PROSITE" id="PS00599">
    <property type="entry name" value="AA_TRANSFER_CLASS_2"/>
    <property type="match status" value="1"/>
</dbReference>
<comment type="caution">
    <text evidence="8">The sequence shown here is derived from an EMBL/GenBank/DDBJ whole genome shotgun (WGS) entry which is preliminary data.</text>
</comment>
<gene>
    <name evidence="6" type="primary">pat</name>
    <name evidence="8" type="ORF">ATL42_2911</name>
</gene>
<dbReference type="Proteomes" id="UP000225548">
    <property type="component" value="Unassembled WGS sequence"/>
</dbReference>
<comment type="subunit">
    <text evidence="2 6">Homodimer.</text>
</comment>
<evidence type="ECO:0000256" key="3">
    <source>
        <dbReference type="ARBA" id="ARBA00022576"/>
    </source>
</evidence>
<dbReference type="InterPro" id="IPR004839">
    <property type="entry name" value="Aminotransferase_I/II_large"/>
</dbReference>
<evidence type="ECO:0000256" key="5">
    <source>
        <dbReference type="ARBA" id="ARBA00022898"/>
    </source>
</evidence>
<name>A0A2A9E9T6_9MICO</name>
<dbReference type="GO" id="GO:0030170">
    <property type="term" value="F:pyridoxal phosphate binding"/>
    <property type="evidence" value="ECO:0007669"/>
    <property type="project" value="UniProtKB-UniRule"/>
</dbReference>
<dbReference type="AlphaFoldDB" id="A0A2A9E9T6"/>
<dbReference type="InterPro" id="IPR015422">
    <property type="entry name" value="PyrdxlP-dep_Trfase_small"/>
</dbReference>
<dbReference type="CDD" id="cd00609">
    <property type="entry name" value="AAT_like"/>
    <property type="match status" value="1"/>
</dbReference>
<keyword evidence="3 6" id="KW-0032">Aminotransferase</keyword>
<comment type="similarity">
    <text evidence="6">Belongs to the class-II pyridoxal-phosphate-dependent aminotransferase family.</text>
</comment>
<comment type="function">
    <text evidence="6">Aminotransferase that catalyzes the conversion of aromatic amino acids and 2-oxoglutarate into corresponding aromatic oxo acids and L-glutamate.</text>
</comment>
<keyword evidence="4 6" id="KW-0808">Transferase</keyword>
<dbReference type="SUPFAM" id="SSF53383">
    <property type="entry name" value="PLP-dependent transferases"/>
    <property type="match status" value="1"/>
</dbReference>
<dbReference type="InterPro" id="IPR015421">
    <property type="entry name" value="PyrdxlP-dep_Trfase_major"/>
</dbReference>
<feature type="modified residue" description="N6-(pyridoxal phosphate)lysine" evidence="6">
    <location>
        <position position="235"/>
    </location>
</feature>
<reference evidence="8 9" key="1">
    <citation type="submission" date="2017-10" db="EMBL/GenBank/DDBJ databases">
        <title>Sequencing the genomes of 1000 actinobacteria strains.</title>
        <authorList>
            <person name="Klenk H.-P."/>
        </authorList>
    </citation>
    <scope>NUCLEOTIDE SEQUENCE [LARGE SCALE GENOMIC DNA]</scope>
    <source>
        <strain evidence="8 9">DSM 18966</strain>
    </source>
</reference>
<evidence type="ECO:0000256" key="4">
    <source>
        <dbReference type="ARBA" id="ARBA00022679"/>
    </source>
</evidence>
<evidence type="ECO:0000313" key="8">
    <source>
        <dbReference type="EMBL" id="PFG34979.1"/>
    </source>
</evidence>
<comment type="cofactor">
    <cofactor evidence="1 6">
        <name>pyridoxal 5'-phosphate</name>
        <dbReference type="ChEBI" id="CHEBI:597326"/>
    </cofactor>
</comment>
<dbReference type="NCBIfam" id="NF002878">
    <property type="entry name" value="PRK03321.1"/>
    <property type="match status" value="1"/>
</dbReference>
<evidence type="ECO:0000313" key="9">
    <source>
        <dbReference type="Proteomes" id="UP000225548"/>
    </source>
</evidence>
<dbReference type="Pfam" id="PF00155">
    <property type="entry name" value="Aminotran_1_2"/>
    <property type="match status" value="1"/>
</dbReference>
<dbReference type="GO" id="GO:0000105">
    <property type="term" value="P:L-histidine biosynthetic process"/>
    <property type="evidence" value="ECO:0007669"/>
    <property type="project" value="InterPro"/>
</dbReference>
<dbReference type="HAMAP" id="MF_01023">
    <property type="entry name" value="HisC_aminotrans_2"/>
    <property type="match status" value="1"/>
</dbReference>
<dbReference type="EMBL" id="PDJG01000001">
    <property type="protein sequence ID" value="PFG34979.1"/>
    <property type="molecule type" value="Genomic_DNA"/>
</dbReference>
<protein>
    <recommendedName>
        <fullName evidence="6">Aromatic amino acid aminotransferase</fullName>
        <shortName evidence="6">ArAT</shortName>
        <ecNumber evidence="6">2.6.1.57</ecNumber>
    </recommendedName>
</protein>
<accession>A0A2A9E9T6</accession>
<sequence length="368" mass="38748">MSSRRVPLRPAISALPVYVPGARPKVGAAAYKLSSNENPYPPLPSVLAAIIDAASDVNRYPDMFATELTETIGAELTQTLSPEAHDAKGDITAAQVVVGNGSVAVLSHVLEAVVDAGDEVVYPWRSFEAYPIVVSVAGGISVQVPLAEHGRLDLDAMAAAVTERTRVVMVCTPNNPTGTSVTQTDLLAFLAKVPSDVLVIVDEAYLEFVRSDDAVDGLAALAAHSNVVVLRTFSKAYGLAGLRVGYAVARPRLAAGIRAASTPFGVSHVAQQAALASIRAKDELLRRVDSLVEERARMLDGLRAQGWDLVDTEANFVWLPLGERTAACAVEASDAGVIVRPFAGEGIRVSVGETEATDIFLAVAAGWR</sequence>
<dbReference type="HAMAP" id="MF_01513">
    <property type="entry name" value="Phe_aminotrans_2"/>
    <property type="match status" value="1"/>
</dbReference>
<evidence type="ECO:0000256" key="6">
    <source>
        <dbReference type="HAMAP-Rule" id="MF_01513"/>
    </source>
</evidence>
<organism evidence="8 9">
    <name type="scientific">Sanguibacter antarcticus</name>
    <dbReference type="NCBI Taxonomy" id="372484"/>
    <lineage>
        <taxon>Bacteria</taxon>
        <taxon>Bacillati</taxon>
        <taxon>Actinomycetota</taxon>
        <taxon>Actinomycetes</taxon>
        <taxon>Micrococcales</taxon>
        <taxon>Sanguibacteraceae</taxon>
        <taxon>Sanguibacter</taxon>
    </lineage>
</organism>
<evidence type="ECO:0000259" key="7">
    <source>
        <dbReference type="Pfam" id="PF00155"/>
    </source>
</evidence>
<feature type="domain" description="Aminotransferase class I/classII large" evidence="7">
    <location>
        <begin position="32"/>
        <end position="357"/>
    </location>
</feature>
<keyword evidence="5 6" id="KW-0663">Pyridoxal phosphate</keyword>
<dbReference type="PANTHER" id="PTHR43643:SF3">
    <property type="entry name" value="HISTIDINOL-PHOSPHATE AMINOTRANSFERASE"/>
    <property type="match status" value="1"/>
</dbReference>
<dbReference type="InterPro" id="IPR005861">
    <property type="entry name" value="HisP_aminotrans"/>
</dbReference>
<dbReference type="InterPro" id="IPR015424">
    <property type="entry name" value="PyrdxlP-dep_Trfase"/>
</dbReference>
<dbReference type="GO" id="GO:0008793">
    <property type="term" value="F:aromatic-amino-acid transaminase activity"/>
    <property type="evidence" value="ECO:0007669"/>
    <property type="project" value="UniProtKB-UniRule"/>
</dbReference>
<dbReference type="InterPro" id="IPR024892">
    <property type="entry name" value="ArAT"/>
</dbReference>
<evidence type="ECO:0000256" key="1">
    <source>
        <dbReference type="ARBA" id="ARBA00001933"/>
    </source>
</evidence>
<dbReference type="InterPro" id="IPR001917">
    <property type="entry name" value="Aminotrans_II_pyridoxalP_BS"/>
</dbReference>
<dbReference type="InterPro" id="IPR050106">
    <property type="entry name" value="HistidinolP_aminotransfase"/>
</dbReference>
<dbReference type="NCBIfam" id="TIGR01141">
    <property type="entry name" value="hisC"/>
    <property type="match status" value="1"/>
</dbReference>
<evidence type="ECO:0000256" key="2">
    <source>
        <dbReference type="ARBA" id="ARBA00011738"/>
    </source>
</evidence>
<dbReference type="Gene3D" id="3.40.640.10">
    <property type="entry name" value="Type I PLP-dependent aspartate aminotransferase-like (Major domain)"/>
    <property type="match status" value="1"/>
</dbReference>
<dbReference type="PANTHER" id="PTHR43643">
    <property type="entry name" value="HISTIDINOL-PHOSPHATE AMINOTRANSFERASE 2"/>
    <property type="match status" value="1"/>
</dbReference>
<dbReference type="GO" id="GO:0004400">
    <property type="term" value="F:histidinol-phosphate transaminase activity"/>
    <property type="evidence" value="ECO:0007669"/>
    <property type="project" value="InterPro"/>
</dbReference>
<keyword evidence="9" id="KW-1185">Reference proteome</keyword>